<protein>
    <submittedName>
        <fullName evidence="2">Uncharacterized protein</fullName>
    </submittedName>
</protein>
<sequence>MIDELITTDRVRDFSIESMISDQQTLHKRKRESLVKQTSSVRMRPIIDDEEEDYDECSYLKRTTSRNASVIFTTASEDSERRDNPAEDAEEDDFDNALSLSHYRHNSIFRRDDECEDEQEKSELLLDKEILSSSLKEDNDDDITFSPVSAFFHPAILRATTICESASDIFPCGEPPEVDSRPVSPQADEVYDDHFEPVKSSHNGKMYDSEFPSWLNGTPRAFNWAIPAKTNTTPLFGSSPWTGVFQLGSS</sequence>
<dbReference type="AlphaFoldDB" id="A0ABD3P8P6"/>
<accession>A0ABD3P8P6</accession>
<name>A0ABD3P8P6_9STRA</name>
<feature type="compositionally biased region" description="Acidic residues" evidence="1">
    <location>
        <begin position="86"/>
        <end position="95"/>
    </location>
</feature>
<gene>
    <name evidence="2" type="ORF">HJC23_001380</name>
</gene>
<proteinExistence type="predicted"/>
<evidence type="ECO:0000256" key="1">
    <source>
        <dbReference type="SAM" id="MobiDB-lite"/>
    </source>
</evidence>
<keyword evidence="3" id="KW-1185">Reference proteome</keyword>
<evidence type="ECO:0000313" key="2">
    <source>
        <dbReference type="EMBL" id="KAL3784181.1"/>
    </source>
</evidence>
<feature type="region of interest" description="Disordered" evidence="1">
    <location>
        <begin position="73"/>
        <end position="95"/>
    </location>
</feature>
<reference evidence="2 3" key="1">
    <citation type="journal article" date="2020" name="G3 (Bethesda)">
        <title>Improved Reference Genome for Cyclotella cryptica CCMP332, a Model for Cell Wall Morphogenesis, Salinity Adaptation, and Lipid Production in Diatoms (Bacillariophyta).</title>
        <authorList>
            <person name="Roberts W.R."/>
            <person name="Downey K.M."/>
            <person name="Ruck E.C."/>
            <person name="Traller J.C."/>
            <person name="Alverson A.J."/>
        </authorList>
    </citation>
    <scope>NUCLEOTIDE SEQUENCE [LARGE SCALE GENOMIC DNA]</scope>
    <source>
        <strain evidence="2 3">CCMP332</strain>
    </source>
</reference>
<comment type="caution">
    <text evidence="2">The sequence shown here is derived from an EMBL/GenBank/DDBJ whole genome shotgun (WGS) entry which is preliminary data.</text>
</comment>
<dbReference type="Proteomes" id="UP001516023">
    <property type="component" value="Unassembled WGS sequence"/>
</dbReference>
<dbReference type="EMBL" id="JABMIG020000241">
    <property type="protein sequence ID" value="KAL3784181.1"/>
    <property type="molecule type" value="Genomic_DNA"/>
</dbReference>
<organism evidence="2 3">
    <name type="scientific">Cyclotella cryptica</name>
    <dbReference type="NCBI Taxonomy" id="29204"/>
    <lineage>
        <taxon>Eukaryota</taxon>
        <taxon>Sar</taxon>
        <taxon>Stramenopiles</taxon>
        <taxon>Ochrophyta</taxon>
        <taxon>Bacillariophyta</taxon>
        <taxon>Coscinodiscophyceae</taxon>
        <taxon>Thalassiosirophycidae</taxon>
        <taxon>Stephanodiscales</taxon>
        <taxon>Stephanodiscaceae</taxon>
        <taxon>Cyclotella</taxon>
    </lineage>
</organism>
<evidence type="ECO:0000313" key="3">
    <source>
        <dbReference type="Proteomes" id="UP001516023"/>
    </source>
</evidence>